<dbReference type="Gene3D" id="3.30.450.70">
    <property type="match status" value="1"/>
</dbReference>
<dbReference type="InParanoid" id="A0A448YT99"/>
<dbReference type="InterPro" id="IPR006722">
    <property type="entry name" value="Sedlin"/>
</dbReference>
<dbReference type="SUPFAM" id="SSF64356">
    <property type="entry name" value="SNARE-like"/>
    <property type="match status" value="1"/>
</dbReference>
<dbReference type="Proteomes" id="UP000290900">
    <property type="component" value="Unassembled WGS sequence"/>
</dbReference>
<dbReference type="FunCoup" id="A0A448YT99">
    <property type="interactions" value="341"/>
</dbReference>
<dbReference type="STRING" id="13370.A0A448YT99"/>
<reference evidence="1 2" key="1">
    <citation type="submission" date="2018-12" db="EMBL/GenBank/DDBJ databases">
        <authorList>
            <person name="Tiukova I."/>
            <person name="Dainat J."/>
        </authorList>
    </citation>
    <scope>NUCLEOTIDE SEQUENCE [LARGE SCALE GENOMIC DNA]</scope>
</reference>
<sequence length="142" mass="16376">MSYYFAIVGTNDAPIYELEIGTYHQSGDGTPHLPKEIHELEQFIVNGSLDILQDAQFKSSSIFFKNIDSFYGYQVSAYLTQGNGKLLVLTDLKNHDESLRQFLIEINELYVKNLLNPFYKINDPIRSPSFDSRVRTLAKRYL</sequence>
<dbReference type="CDD" id="cd14825">
    <property type="entry name" value="TRAPPC2_sedlin"/>
    <property type="match status" value="1"/>
</dbReference>
<evidence type="ECO:0000313" key="2">
    <source>
        <dbReference type="Proteomes" id="UP000290900"/>
    </source>
</evidence>
<keyword evidence="2" id="KW-1185">Reference proteome</keyword>
<name>A0A448YT99_BRENA</name>
<dbReference type="EMBL" id="CAACVR010000075">
    <property type="protein sequence ID" value="VEU24120.1"/>
    <property type="molecule type" value="Genomic_DNA"/>
</dbReference>
<accession>A0A448YT99</accession>
<gene>
    <name evidence="1" type="ORF">BRENAR_LOCUS4848</name>
</gene>
<dbReference type="AlphaFoldDB" id="A0A448YT99"/>
<dbReference type="InterPro" id="IPR011012">
    <property type="entry name" value="Longin-like_dom_sf"/>
</dbReference>
<dbReference type="Pfam" id="PF04628">
    <property type="entry name" value="Sedlin_N"/>
    <property type="match status" value="1"/>
</dbReference>
<dbReference type="PANTHER" id="PTHR12403">
    <property type="entry name" value="TRAFFICKING PROTEIN PARTICLE COMPLEX SUBUNIT 2"/>
    <property type="match status" value="1"/>
</dbReference>
<dbReference type="GO" id="GO:0006888">
    <property type="term" value="P:endoplasmic reticulum to Golgi vesicle-mediated transport"/>
    <property type="evidence" value="ECO:0007669"/>
    <property type="project" value="InterPro"/>
</dbReference>
<proteinExistence type="predicted"/>
<protein>
    <submittedName>
        <fullName evidence="1">DEKNAAC105358</fullName>
    </submittedName>
</protein>
<dbReference type="GO" id="GO:0005737">
    <property type="term" value="C:cytoplasm"/>
    <property type="evidence" value="ECO:0007669"/>
    <property type="project" value="GOC"/>
</dbReference>
<dbReference type="OrthoDB" id="10252102at2759"/>
<evidence type="ECO:0000313" key="1">
    <source>
        <dbReference type="EMBL" id="VEU24120.1"/>
    </source>
</evidence>
<organism evidence="1 2">
    <name type="scientific">Brettanomyces naardenensis</name>
    <name type="common">Yeast</name>
    <dbReference type="NCBI Taxonomy" id="13370"/>
    <lineage>
        <taxon>Eukaryota</taxon>
        <taxon>Fungi</taxon>
        <taxon>Dikarya</taxon>
        <taxon>Ascomycota</taxon>
        <taxon>Saccharomycotina</taxon>
        <taxon>Pichiomycetes</taxon>
        <taxon>Pichiales</taxon>
        <taxon>Pichiaceae</taxon>
        <taxon>Brettanomyces</taxon>
    </lineage>
</organism>